<name>A0AAN5R6H8_LEGPN</name>
<feature type="domain" description="Transposase InsH N-terminal" evidence="1">
    <location>
        <begin position="21"/>
        <end position="119"/>
    </location>
</feature>
<dbReference type="AlphaFoldDB" id="A0AAN5R6H8"/>
<sequence>MSLDVDGFDELVTGGSVTIAIRSDHRLMKLAQKLPWDKMLHCVLPDLQRTEKKHWWMGRPLRIRIHLGVYVLQQMFNLTDRVTEQQVRDNAAFQLFCGYGFIKKWHAPDHTKIESFRSRLSPETQRRLANLITQHAVTLNYANPTELDIDSTVQEANIAYPAIANL</sequence>
<protein>
    <submittedName>
        <fullName evidence="2">Transposase</fullName>
    </submittedName>
</protein>
<dbReference type="PANTHER" id="PTHR33803">
    <property type="entry name" value="IS1478 TRANSPOSASE"/>
    <property type="match status" value="1"/>
</dbReference>
<dbReference type="Proteomes" id="UP000861567">
    <property type="component" value="Unassembled WGS sequence"/>
</dbReference>
<feature type="non-terminal residue" evidence="2">
    <location>
        <position position="166"/>
    </location>
</feature>
<comment type="caution">
    <text evidence="2">The sequence shown here is derived from an EMBL/GenBank/DDBJ whole genome shotgun (WGS) entry which is preliminary data.</text>
</comment>
<reference evidence="2" key="1">
    <citation type="journal article" date="2018" name="Genome Biol.">
        <title>SKESA: strategic k-mer extension for scrupulous assemblies.</title>
        <authorList>
            <person name="Souvorov A."/>
            <person name="Agarwala R."/>
            <person name="Lipman D.J."/>
        </authorList>
    </citation>
    <scope>NUCLEOTIDE SEQUENCE</scope>
    <source>
        <strain evidence="2">D3612</strain>
    </source>
</reference>
<evidence type="ECO:0000313" key="2">
    <source>
        <dbReference type="EMBL" id="HAT1597672.1"/>
    </source>
</evidence>
<evidence type="ECO:0000259" key="1">
    <source>
        <dbReference type="Pfam" id="PF05598"/>
    </source>
</evidence>
<proteinExistence type="predicted"/>
<organism evidence="2 3">
    <name type="scientific">Legionella pneumophila</name>
    <dbReference type="NCBI Taxonomy" id="446"/>
    <lineage>
        <taxon>Bacteria</taxon>
        <taxon>Pseudomonadati</taxon>
        <taxon>Pseudomonadota</taxon>
        <taxon>Gammaproteobacteria</taxon>
        <taxon>Legionellales</taxon>
        <taxon>Legionellaceae</taxon>
        <taxon>Legionella</taxon>
    </lineage>
</organism>
<dbReference type="PANTHER" id="PTHR33803:SF3">
    <property type="entry name" value="BLL1974 PROTEIN"/>
    <property type="match status" value="1"/>
</dbReference>
<dbReference type="EMBL" id="DACSEI010000054">
    <property type="protein sequence ID" value="HAT1597672.1"/>
    <property type="molecule type" value="Genomic_DNA"/>
</dbReference>
<accession>A0AAN5R6H8</accession>
<dbReference type="InterPro" id="IPR008490">
    <property type="entry name" value="Transposase_InsH_N"/>
</dbReference>
<dbReference type="Pfam" id="PF05598">
    <property type="entry name" value="DUF772"/>
    <property type="match status" value="1"/>
</dbReference>
<gene>
    <name evidence="2" type="ORF">I8Y58_002936</name>
</gene>
<evidence type="ECO:0000313" key="3">
    <source>
        <dbReference type="Proteomes" id="UP000861567"/>
    </source>
</evidence>
<reference evidence="2" key="2">
    <citation type="submission" date="2020-11" db="EMBL/GenBank/DDBJ databases">
        <authorList>
            <consortium name="NCBI Pathogen Detection Project"/>
        </authorList>
    </citation>
    <scope>NUCLEOTIDE SEQUENCE</scope>
    <source>
        <strain evidence="2">D3612</strain>
    </source>
</reference>